<evidence type="ECO:0000256" key="1">
    <source>
        <dbReference type="SAM" id="Phobius"/>
    </source>
</evidence>
<feature type="transmembrane region" description="Helical" evidence="1">
    <location>
        <begin position="14"/>
        <end position="33"/>
    </location>
</feature>
<evidence type="ECO:0000313" key="2">
    <source>
        <dbReference type="EMBL" id="QIF89466.1"/>
    </source>
</evidence>
<sequence length="176" mass="20963">MDYFFTLIKDNKEAVAFIIAVSGGIGFFLNYFLARKKIKEDKKSLRQQMITNNIAPMRQAWINDLKKSMATYISSTEHVIRYKENYKHDINDRDYLYFKENARKSDELYRYIELMLPEHDEIATTISSLLSKIQESLIEDNYSFEEIYNLLLDCSIETKKLLKKEWEVTKSLKEIE</sequence>
<keyword evidence="1" id="KW-1133">Transmembrane helix</keyword>
<evidence type="ECO:0000313" key="3">
    <source>
        <dbReference type="Proteomes" id="UP000501338"/>
    </source>
</evidence>
<protein>
    <recommendedName>
        <fullName evidence="4">Phage protein</fullName>
    </recommendedName>
</protein>
<dbReference type="EMBL" id="CP047340">
    <property type="protein sequence ID" value="QIF89466.1"/>
    <property type="molecule type" value="Genomic_DNA"/>
</dbReference>
<reference evidence="2 3" key="1">
    <citation type="submission" date="2020-01" db="EMBL/GenBank/DDBJ databases">
        <title>The genomic epidemiology of tigecycline resistance gene tet(X) variants in a swine farm in China.</title>
        <authorList>
            <person name="Peng K."/>
            <person name="Li R."/>
        </authorList>
    </citation>
    <scope>NUCLEOTIDE SEQUENCE [LARGE SCALE GENOMIC DNA]</scope>
    <source>
        <strain evidence="2 3">ZF1</strain>
    </source>
</reference>
<gene>
    <name evidence="2" type="ORF">GTH23_05190</name>
</gene>
<name>A0ABX6JP71_9GAMM</name>
<accession>A0ABX6JP71</accession>
<dbReference type="RefSeq" id="WP_156733574.1">
    <property type="nucleotide sequence ID" value="NZ_CP045008.1"/>
</dbReference>
<organism evidence="2 3">
    <name type="scientific">Proteus terrae subsp. cibarius</name>
    <dbReference type="NCBI Taxonomy" id="626774"/>
    <lineage>
        <taxon>Bacteria</taxon>
        <taxon>Pseudomonadati</taxon>
        <taxon>Pseudomonadota</taxon>
        <taxon>Gammaproteobacteria</taxon>
        <taxon>Enterobacterales</taxon>
        <taxon>Morganellaceae</taxon>
        <taxon>Proteus</taxon>
    </lineage>
</organism>
<keyword evidence="1" id="KW-0472">Membrane</keyword>
<keyword evidence="1" id="KW-0812">Transmembrane</keyword>
<evidence type="ECO:0008006" key="4">
    <source>
        <dbReference type="Google" id="ProtNLM"/>
    </source>
</evidence>
<proteinExistence type="predicted"/>
<dbReference type="Proteomes" id="UP000501338">
    <property type="component" value="Chromosome"/>
</dbReference>
<keyword evidence="3" id="KW-1185">Reference proteome</keyword>